<accession>A0A919TDZ4</accession>
<feature type="transmembrane region" description="Helical" evidence="1">
    <location>
        <begin position="36"/>
        <end position="53"/>
    </location>
</feature>
<organism evidence="2 3">
    <name type="scientific">Paractinoplanes toevensis</name>
    <dbReference type="NCBI Taxonomy" id="571911"/>
    <lineage>
        <taxon>Bacteria</taxon>
        <taxon>Bacillati</taxon>
        <taxon>Actinomycetota</taxon>
        <taxon>Actinomycetes</taxon>
        <taxon>Micromonosporales</taxon>
        <taxon>Micromonosporaceae</taxon>
        <taxon>Paractinoplanes</taxon>
    </lineage>
</organism>
<keyword evidence="3" id="KW-1185">Reference proteome</keyword>
<keyword evidence="1" id="KW-0812">Transmembrane</keyword>
<protein>
    <submittedName>
        <fullName evidence="2">Uncharacterized protein</fullName>
    </submittedName>
</protein>
<dbReference type="EMBL" id="BOQN01000070">
    <property type="protein sequence ID" value="GIM93795.1"/>
    <property type="molecule type" value="Genomic_DNA"/>
</dbReference>
<feature type="transmembrane region" description="Helical" evidence="1">
    <location>
        <begin position="12"/>
        <end position="30"/>
    </location>
</feature>
<dbReference type="Proteomes" id="UP000677082">
    <property type="component" value="Unassembled WGS sequence"/>
</dbReference>
<proteinExistence type="predicted"/>
<evidence type="ECO:0000256" key="1">
    <source>
        <dbReference type="SAM" id="Phobius"/>
    </source>
</evidence>
<keyword evidence="1" id="KW-0472">Membrane</keyword>
<dbReference type="AlphaFoldDB" id="A0A919TDZ4"/>
<gene>
    <name evidence="2" type="ORF">Ato02nite_055880</name>
</gene>
<evidence type="ECO:0000313" key="3">
    <source>
        <dbReference type="Proteomes" id="UP000677082"/>
    </source>
</evidence>
<feature type="transmembrane region" description="Helical" evidence="1">
    <location>
        <begin position="65"/>
        <end position="85"/>
    </location>
</feature>
<reference evidence="2 3" key="1">
    <citation type="submission" date="2021-03" db="EMBL/GenBank/DDBJ databases">
        <title>Whole genome shotgun sequence of Actinoplanes toevensis NBRC 105298.</title>
        <authorList>
            <person name="Komaki H."/>
            <person name="Tamura T."/>
        </authorList>
    </citation>
    <scope>NUCLEOTIDE SEQUENCE [LARGE SCALE GENOMIC DNA]</scope>
    <source>
        <strain evidence="2 3">NBRC 105298</strain>
    </source>
</reference>
<comment type="caution">
    <text evidence="2">The sequence shown here is derived from an EMBL/GenBank/DDBJ whole genome shotgun (WGS) entry which is preliminary data.</text>
</comment>
<evidence type="ECO:0000313" key="2">
    <source>
        <dbReference type="EMBL" id="GIM93795.1"/>
    </source>
</evidence>
<name>A0A919TDZ4_9ACTN</name>
<sequence length="182" mass="18572">MPGQPKPATGWAIGGVVAASPVAVGFGLGLPLGNALTLSLGLLAAGLIVGLTGRVKRLEARALKPFLAAALLIPGGLVAIEGAQITPFHVVPQSPVDLASLQQPLLVLPTGTFADGLTDGFPVIADDLRSAVRTFPDAASIAFLRSRGIRTVVAPGDLYNHEKIAPETSMKQVPGAVIFTLS</sequence>
<dbReference type="RefSeq" id="WP_213009588.1">
    <property type="nucleotide sequence ID" value="NZ_BOQN01000070.1"/>
</dbReference>
<keyword evidence="1" id="KW-1133">Transmembrane helix</keyword>